<organism evidence="9">
    <name type="scientific">uncultured Dysgonomonas sp</name>
    <dbReference type="NCBI Taxonomy" id="206096"/>
    <lineage>
        <taxon>Bacteria</taxon>
        <taxon>Pseudomonadati</taxon>
        <taxon>Bacteroidota</taxon>
        <taxon>Bacteroidia</taxon>
        <taxon>Bacteroidales</taxon>
        <taxon>Dysgonomonadaceae</taxon>
        <taxon>Dysgonomonas</taxon>
        <taxon>environmental samples</taxon>
    </lineage>
</organism>
<dbReference type="EMBL" id="FLUM01000003">
    <property type="protein sequence ID" value="SBW03836.1"/>
    <property type="molecule type" value="Genomic_DNA"/>
</dbReference>
<name>A0A212JWJ4_9BACT</name>
<dbReference type="InterPro" id="IPR012944">
    <property type="entry name" value="SusD_RagB_dom"/>
</dbReference>
<reference evidence="9" key="1">
    <citation type="submission" date="2016-04" db="EMBL/GenBank/DDBJ databases">
        <authorList>
            <person name="Evans L.H."/>
            <person name="Alamgir A."/>
            <person name="Owens N."/>
            <person name="Weber N.D."/>
            <person name="Virtaneva K."/>
            <person name="Barbian K."/>
            <person name="Babar A."/>
            <person name="Rosenke K."/>
        </authorList>
    </citation>
    <scope>NUCLEOTIDE SEQUENCE</scope>
    <source>
        <strain evidence="9">86-1</strain>
    </source>
</reference>
<proteinExistence type="inferred from homology"/>
<evidence type="ECO:0000256" key="1">
    <source>
        <dbReference type="ARBA" id="ARBA00004442"/>
    </source>
</evidence>
<dbReference type="AlphaFoldDB" id="A0A212JWJ4"/>
<evidence type="ECO:0000256" key="4">
    <source>
        <dbReference type="ARBA" id="ARBA00023136"/>
    </source>
</evidence>
<feature type="domain" description="RagB/SusD" evidence="7">
    <location>
        <begin position="338"/>
        <end position="492"/>
    </location>
</feature>
<dbReference type="InterPro" id="IPR011990">
    <property type="entry name" value="TPR-like_helical_dom_sf"/>
</dbReference>
<keyword evidence="3 6" id="KW-0732">Signal</keyword>
<feature type="domain" description="SusD-like N-terminal" evidence="8">
    <location>
        <begin position="90"/>
        <end position="236"/>
    </location>
</feature>
<dbReference type="SUPFAM" id="SSF48452">
    <property type="entry name" value="TPR-like"/>
    <property type="match status" value="1"/>
</dbReference>
<keyword evidence="5" id="KW-0998">Cell outer membrane</keyword>
<evidence type="ECO:0000256" key="2">
    <source>
        <dbReference type="ARBA" id="ARBA00006275"/>
    </source>
</evidence>
<dbReference type="Pfam" id="PF07980">
    <property type="entry name" value="SusD_RagB"/>
    <property type="match status" value="1"/>
</dbReference>
<dbReference type="Gene3D" id="1.25.40.390">
    <property type="match status" value="1"/>
</dbReference>
<dbReference type="GO" id="GO:0009279">
    <property type="term" value="C:cell outer membrane"/>
    <property type="evidence" value="ECO:0007669"/>
    <property type="project" value="UniProtKB-SubCell"/>
</dbReference>
<comment type="subcellular location">
    <subcellularLocation>
        <location evidence="1">Cell outer membrane</location>
    </subcellularLocation>
</comment>
<evidence type="ECO:0000259" key="8">
    <source>
        <dbReference type="Pfam" id="PF14322"/>
    </source>
</evidence>
<evidence type="ECO:0000313" key="9">
    <source>
        <dbReference type="EMBL" id="SBW03836.1"/>
    </source>
</evidence>
<evidence type="ECO:0000259" key="7">
    <source>
        <dbReference type="Pfam" id="PF07980"/>
    </source>
</evidence>
<sequence>MKSKLIIYILSVSSVLFVSCSDSFFETSPSGDLTGSEAYSTTSNINAVVNGTLRYLMENATSQDNPGYGAILLTQEVMGEDAIARDGVYGYRDSYPYRDPYDNTTRRALFFWTLQYKIIDNANNIIAKVDAAQGTDEEKKYLKGQAYALRAFVYLNLVRQYQFTYLKDKNAKAVPIYTEPTVPSSVPNPKSTVEQVYERVISDLTEAEKLLTGFKRSVKNRPDINVVKGLFARTYLTTGQWELAAKYAAEARNGYPVMEAGQYTQGFNDVSNVEWIWGHPQTADQNLGGASYFAYLDVTPTTGYRSIMPDPNFRKLFSPQDIRFSLFELVTKETDPMYRWYKYKKFINKSDQSGHIPLMRSSEMVLVEAEGKARNHDLTGAAKALNELRVKRNLEEVSASDYTESQLIDEILVERRRELWGEGFRLPDILRLQIAPDRKESTETYTLPSGQTITIKGHYVWTFPDKTALVPNSLYYLFPVPVNEINNNPNLNN</sequence>
<gene>
    <name evidence="9" type="ORF">KL86DYS1_30682</name>
</gene>
<dbReference type="RefSeq" id="WP_296942712.1">
    <property type="nucleotide sequence ID" value="NZ_LT599032.1"/>
</dbReference>
<dbReference type="PROSITE" id="PS51257">
    <property type="entry name" value="PROKAR_LIPOPROTEIN"/>
    <property type="match status" value="1"/>
</dbReference>
<evidence type="ECO:0000256" key="5">
    <source>
        <dbReference type="ARBA" id="ARBA00023237"/>
    </source>
</evidence>
<accession>A0A212JWJ4</accession>
<evidence type="ECO:0008006" key="10">
    <source>
        <dbReference type="Google" id="ProtNLM"/>
    </source>
</evidence>
<evidence type="ECO:0000256" key="6">
    <source>
        <dbReference type="SAM" id="SignalP"/>
    </source>
</evidence>
<dbReference type="Pfam" id="PF14322">
    <property type="entry name" value="SusD-like_3"/>
    <property type="match status" value="1"/>
</dbReference>
<comment type="similarity">
    <text evidence="2">Belongs to the SusD family.</text>
</comment>
<evidence type="ECO:0000256" key="3">
    <source>
        <dbReference type="ARBA" id="ARBA00022729"/>
    </source>
</evidence>
<feature type="signal peptide" evidence="6">
    <location>
        <begin position="1"/>
        <end position="20"/>
    </location>
</feature>
<dbReference type="InterPro" id="IPR033985">
    <property type="entry name" value="SusD-like_N"/>
</dbReference>
<dbReference type="CDD" id="cd08977">
    <property type="entry name" value="SusD"/>
    <property type="match status" value="1"/>
</dbReference>
<keyword evidence="4" id="KW-0472">Membrane</keyword>
<feature type="chain" id="PRO_5012849433" description="SusD family protein" evidence="6">
    <location>
        <begin position="21"/>
        <end position="493"/>
    </location>
</feature>
<protein>
    <recommendedName>
        <fullName evidence="10">SusD family protein</fullName>
    </recommendedName>
</protein>